<keyword evidence="2" id="KW-0472">Membrane</keyword>
<comment type="similarity">
    <text evidence="1">Belongs to the ycf20 family.</text>
</comment>
<dbReference type="PANTHER" id="PTHR33787:SF3">
    <property type="entry name" value="YCF20-LIKE PROTEIN"/>
    <property type="match status" value="1"/>
</dbReference>
<dbReference type="PANTHER" id="PTHR33787">
    <property type="match status" value="1"/>
</dbReference>
<protein>
    <submittedName>
        <fullName evidence="3">Hypothetical chloroplast RF20</fullName>
    </submittedName>
</protein>
<evidence type="ECO:0000313" key="3">
    <source>
        <dbReference type="EMBL" id="AIT94033.1"/>
    </source>
</evidence>
<dbReference type="AlphaFoldDB" id="A0A097KLI6"/>
<organism evidence="3">
    <name type="scientific">Koliella longiseta</name>
    <dbReference type="NCBI Taxonomy" id="33092"/>
    <lineage>
        <taxon>Eukaryota</taxon>
        <taxon>Viridiplantae</taxon>
        <taxon>Chlorophyta</taxon>
        <taxon>core chlorophytes</taxon>
        <taxon>Trebouxiophyceae</taxon>
        <taxon>Prasiolales</taxon>
        <taxon>Koliellaceae</taxon>
        <taxon>Koliella</taxon>
    </lineage>
</organism>
<sequence length="162" mass="18544">MDSTTRLVISIGNFIAIIQNTFISKKKNFSTKLFLLFLGFVIGSLFGTFLPNFPEKINSHIVSIVLIISTIEVINCLVYSSEQRNVIAALDVETPFQFLLLIKTKFFTLLQSVRQKGHITQNFKIKTNLLTEERKKYFYRNVNSFKLGIMLGFFIDAFKVGS</sequence>
<dbReference type="EMBL" id="KM462868">
    <property type="protein sequence ID" value="AIT94033.1"/>
    <property type="molecule type" value="Genomic_DNA"/>
</dbReference>
<keyword evidence="3" id="KW-0150">Chloroplast</keyword>
<dbReference type="Pfam" id="PF04483">
    <property type="entry name" value="DUF565"/>
    <property type="match status" value="1"/>
</dbReference>
<keyword evidence="2" id="KW-1133">Transmembrane helix</keyword>
<feature type="transmembrane region" description="Helical" evidence="2">
    <location>
        <begin position="57"/>
        <end position="78"/>
    </location>
</feature>
<dbReference type="RefSeq" id="YP_009105409.1">
    <property type="nucleotide sequence ID" value="NC_025531.1"/>
</dbReference>
<proteinExistence type="inferred from homology"/>
<gene>
    <name evidence="3" type="primary">ycf20</name>
</gene>
<dbReference type="GeneID" id="22159215"/>
<name>A0A097KLI6_9CHLO</name>
<geneLocation type="chloroplast" evidence="3"/>
<keyword evidence="2" id="KW-0812">Transmembrane</keyword>
<evidence type="ECO:0000256" key="1">
    <source>
        <dbReference type="ARBA" id="ARBA00009846"/>
    </source>
</evidence>
<evidence type="ECO:0000256" key="2">
    <source>
        <dbReference type="SAM" id="Phobius"/>
    </source>
</evidence>
<keyword evidence="3" id="KW-0934">Plastid</keyword>
<reference evidence="3" key="1">
    <citation type="journal article" date="2014" name="BMC Evol. Biol.">
        <title>Chloroplast phylogenomic analysis resolves deep-level relationships within the green algal class Trebouxiophyceae.</title>
        <authorList>
            <person name="Lemieux C."/>
            <person name="Otis C."/>
            <person name="Turmel M."/>
        </authorList>
    </citation>
    <scope>NUCLEOTIDE SEQUENCE</scope>
</reference>
<accession>A0A097KLI6</accession>
<feature type="transmembrane region" description="Helical" evidence="2">
    <location>
        <begin position="33"/>
        <end position="51"/>
    </location>
</feature>
<dbReference type="InterPro" id="IPR007572">
    <property type="entry name" value="Uncharacterised_Ycf20"/>
</dbReference>